<feature type="compositionally biased region" description="Acidic residues" evidence="1">
    <location>
        <begin position="47"/>
        <end position="59"/>
    </location>
</feature>
<accession>A0A917X1N9</accession>
<keyword evidence="2" id="KW-0732">Signal</keyword>
<name>A0A917X1N9_9ACTN</name>
<feature type="chain" id="PRO_5037387391" description="Lipoprotein" evidence="2">
    <location>
        <begin position="28"/>
        <end position="182"/>
    </location>
</feature>
<gene>
    <name evidence="3" type="ORF">GCM10007977_063270</name>
</gene>
<comment type="caution">
    <text evidence="3">The sequence shown here is derived from an EMBL/GenBank/DDBJ whole genome shotgun (WGS) entry which is preliminary data.</text>
</comment>
<evidence type="ECO:0000256" key="1">
    <source>
        <dbReference type="SAM" id="MobiDB-lite"/>
    </source>
</evidence>
<feature type="region of interest" description="Disordered" evidence="1">
    <location>
        <begin position="25"/>
        <end position="73"/>
    </location>
</feature>
<evidence type="ECO:0000256" key="2">
    <source>
        <dbReference type="SAM" id="SignalP"/>
    </source>
</evidence>
<dbReference type="EMBL" id="BMPI01000035">
    <property type="protein sequence ID" value="GGM52987.1"/>
    <property type="molecule type" value="Genomic_DNA"/>
</dbReference>
<evidence type="ECO:0000313" key="3">
    <source>
        <dbReference type="EMBL" id="GGM52987.1"/>
    </source>
</evidence>
<protein>
    <recommendedName>
        <fullName evidence="5">Lipoprotein</fullName>
    </recommendedName>
</protein>
<evidence type="ECO:0008006" key="5">
    <source>
        <dbReference type="Google" id="ProtNLM"/>
    </source>
</evidence>
<sequence length="182" mass="18654">MNRRLLVTALVVAAAAALVLASRCSSGDDSTQPSPSTASTAGPSLDTADEVDGHEDDGAVDTSDAPAVITTGPVDPREASIQVVVKLLNTTGRTADQWRAGLRPYVSDGLFAQLADADPETVPVGRADSSRVAVATAGDQLVVAAVPVVDPASPTRTVATIRVTLSGASHRWLATELDVERS</sequence>
<evidence type="ECO:0000313" key="4">
    <source>
        <dbReference type="Proteomes" id="UP000642070"/>
    </source>
</evidence>
<reference evidence="3" key="2">
    <citation type="submission" date="2020-09" db="EMBL/GenBank/DDBJ databases">
        <authorList>
            <person name="Sun Q."/>
            <person name="Ohkuma M."/>
        </authorList>
    </citation>
    <scope>NUCLEOTIDE SEQUENCE</scope>
    <source>
        <strain evidence="3">JCM 19831</strain>
    </source>
</reference>
<proteinExistence type="predicted"/>
<feature type="compositionally biased region" description="Low complexity" evidence="1">
    <location>
        <begin position="30"/>
        <end position="44"/>
    </location>
</feature>
<organism evidence="3 4">
    <name type="scientific">Dactylosporangium sucinum</name>
    <dbReference type="NCBI Taxonomy" id="1424081"/>
    <lineage>
        <taxon>Bacteria</taxon>
        <taxon>Bacillati</taxon>
        <taxon>Actinomycetota</taxon>
        <taxon>Actinomycetes</taxon>
        <taxon>Micromonosporales</taxon>
        <taxon>Micromonosporaceae</taxon>
        <taxon>Dactylosporangium</taxon>
    </lineage>
</organism>
<keyword evidence="4" id="KW-1185">Reference proteome</keyword>
<feature type="signal peptide" evidence="2">
    <location>
        <begin position="1"/>
        <end position="27"/>
    </location>
</feature>
<dbReference type="Proteomes" id="UP000642070">
    <property type="component" value="Unassembled WGS sequence"/>
</dbReference>
<dbReference type="RefSeq" id="WP_190253637.1">
    <property type="nucleotide sequence ID" value="NZ_BMPI01000035.1"/>
</dbReference>
<dbReference type="AlphaFoldDB" id="A0A917X1N9"/>
<reference evidence="3" key="1">
    <citation type="journal article" date="2014" name="Int. J. Syst. Evol. Microbiol.">
        <title>Complete genome sequence of Corynebacterium casei LMG S-19264T (=DSM 44701T), isolated from a smear-ripened cheese.</title>
        <authorList>
            <consortium name="US DOE Joint Genome Institute (JGI-PGF)"/>
            <person name="Walter F."/>
            <person name="Albersmeier A."/>
            <person name="Kalinowski J."/>
            <person name="Ruckert C."/>
        </authorList>
    </citation>
    <scope>NUCLEOTIDE SEQUENCE</scope>
    <source>
        <strain evidence="3">JCM 19831</strain>
    </source>
</reference>